<dbReference type="FunFam" id="1.10.238.10:FF:000005">
    <property type="entry name" value="Phosphoinositide phospholipase C"/>
    <property type="match status" value="1"/>
</dbReference>
<keyword evidence="10 15" id="KW-0443">Lipid metabolism</keyword>
<dbReference type="SUPFAM" id="SSF47473">
    <property type="entry name" value="EF-hand"/>
    <property type="match status" value="1"/>
</dbReference>
<keyword evidence="5" id="KW-0217">Developmental protein</keyword>
<dbReference type="GO" id="GO:0004435">
    <property type="term" value="F:phosphatidylinositol-4,5-bisphosphate phospholipase C activity"/>
    <property type="evidence" value="ECO:0007669"/>
    <property type="project" value="UniProtKB-EC"/>
</dbReference>
<dbReference type="CDD" id="cd00275">
    <property type="entry name" value="C2_PLC_like"/>
    <property type="match status" value="1"/>
</dbReference>
<dbReference type="Gene3D" id="3.20.20.190">
    <property type="entry name" value="Phosphatidylinositol (PI) phosphodiesterase"/>
    <property type="match status" value="1"/>
</dbReference>
<keyword evidence="8" id="KW-0106">Calcium</keyword>
<comment type="caution">
    <text evidence="18">The sequence shown here is derived from an EMBL/GenBank/DDBJ whole genome shotgun (WGS) entry which is preliminary data.</text>
</comment>
<evidence type="ECO:0000256" key="13">
    <source>
        <dbReference type="ARBA" id="ARBA00023279"/>
    </source>
</evidence>
<accession>A0A401SQQ8</accession>
<dbReference type="SMART" id="SM00148">
    <property type="entry name" value="PLCXc"/>
    <property type="match status" value="1"/>
</dbReference>
<comment type="function">
    <text evidence="2">The production of the second messenger molecules diacylglycerol (DAG) and inositol 1,4,5-trisphosphate (IP3) is mediated by activated phosphatidylinositol-specific phospholipase C enzymes. In vitro, hydrolyzes PtdIns(4,5)P2 in a Ca(2+)-dependent manner. Triggers intracellular Ca(2+) oscillations in oocytes solely during M phase and is involved in inducing oocyte activation and initiating embryonic development up to the blastocyst stage. Is therefore a strong candidate for the egg-activating soluble sperm factor that is transferred from the sperm into the egg cytoplasm following gamete membrane fusion. May exert an inhibitory effect on phospholipase-C-coupled processes that depend on calcium ions and protein kinase C, including CFTR trafficking and function.</text>
</comment>
<evidence type="ECO:0000256" key="14">
    <source>
        <dbReference type="ARBA" id="ARBA00023674"/>
    </source>
</evidence>
<dbReference type="Pfam" id="PF00168">
    <property type="entry name" value="C2"/>
    <property type="match status" value="1"/>
</dbReference>
<evidence type="ECO:0000313" key="18">
    <source>
        <dbReference type="EMBL" id="GCC32730.1"/>
    </source>
</evidence>
<dbReference type="Gene3D" id="1.10.238.10">
    <property type="entry name" value="EF-hand"/>
    <property type="match status" value="1"/>
</dbReference>
<sequence>MELRHCVKWKRRWLLRAIKYDFRNGNIDLLQTVALLHKLNAPMINVCTEAHREAIDKVKFRSFGPEDFLFMYKGFTKRTEPRDLFKQYSSDGQNMTISDLLYFLKNDQHESNADEHTALTIINNHEPMMRNKTKRRLMTSSGFLRYLTSMDCSIFNQDHTKIYQCMDLPMVNYFIASSQDTCFVSNQLIEQSAINGYISALKKGCRCLELVCWDGPDNEPRLYHSFALTSNILVKEVLEVINIHAFETSEYPLILLLEMNCNPVQQRIIANYLVNILEDKLISMNHVGDDPTQLTSPEELKYKILIRCKNVRKFSCMYPEIWELVDGETGDNGEEFDPETESEVKSVVPAGIRTFRMKKKQMFRLAMEFSNVIVYSKSVDFKDFKHSKNNQLFYESNSFSEHKAMKLIKQSASEFVAHNSKFLSRTYSAGARRNLSNYKPHEFWNVGCQLVALNYEVPGLGMDLNRGKFQDNGGCGYVLKPKFMNHDIAFDPLAYKSVEPIIVVIQIISGQHLPICRTPSKITVDACVRVEIYGVAKDTVAQQTKVLTCAGCYPLWNDSLLFCIQIPELALVRFTVKDVNPLSENDLLGQYTLPFTSMKKGYHNIPLLSSNGLRLAPAMLFVYVWYA</sequence>
<evidence type="ECO:0000256" key="2">
    <source>
        <dbReference type="ARBA" id="ARBA00003992"/>
    </source>
</evidence>
<evidence type="ECO:0000256" key="12">
    <source>
        <dbReference type="ARBA" id="ARBA00023242"/>
    </source>
</evidence>
<dbReference type="InterPro" id="IPR011992">
    <property type="entry name" value="EF-hand-dom_pair"/>
</dbReference>
<dbReference type="PANTHER" id="PTHR10336:SF29">
    <property type="entry name" value="1-PHOSPHATIDYLINOSITOL 4,5-BISPHOSPHATE PHOSPHODIESTERASE ZETA-1"/>
    <property type="match status" value="1"/>
</dbReference>
<dbReference type="Pfam" id="PF00387">
    <property type="entry name" value="PI-PLC-Y"/>
    <property type="match status" value="1"/>
</dbReference>
<dbReference type="Proteomes" id="UP000287033">
    <property type="component" value="Unassembled WGS sequence"/>
</dbReference>
<dbReference type="InterPro" id="IPR017946">
    <property type="entry name" value="PLC-like_Pdiesterase_TIM-brl"/>
</dbReference>
<dbReference type="GO" id="GO:0035556">
    <property type="term" value="P:intracellular signal transduction"/>
    <property type="evidence" value="ECO:0007669"/>
    <property type="project" value="InterPro"/>
</dbReference>
<keyword evidence="11" id="KW-0807">Transducer</keyword>
<dbReference type="EMBL" id="BEZZ01000456">
    <property type="protein sequence ID" value="GCC32730.1"/>
    <property type="molecule type" value="Genomic_DNA"/>
</dbReference>
<evidence type="ECO:0000259" key="16">
    <source>
        <dbReference type="PROSITE" id="PS50004"/>
    </source>
</evidence>
<evidence type="ECO:0000256" key="8">
    <source>
        <dbReference type="ARBA" id="ARBA00022837"/>
    </source>
</evidence>
<dbReference type="PANTHER" id="PTHR10336">
    <property type="entry name" value="PHOSPHOINOSITIDE-SPECIFIC PHOSPHOLIPASE C FAMILY PROTEIN"/>
    <property type="match status" value="1"/>
</dbReference>
<comment type="catalytic activity">
    <reaction evidence="14">
        <text>a 1,2-diacyl-sn-glycero-3-phospho-(1D-myo-inositol-4,5-bisphosphate) + H2O = 1D-myo-inositol 1,4,5-trisphosphate + a 1,2-diacyl-sn-glycerol + H(+)</text>
        <dbReference type="Rhea" id="RHEA:33179"/>
        <dbReference type="ChEBI" id="CHEBI:15377"/>
        <dbReference type="ChEBI" id="CHEBI:15378"/>
        <dbReference type="ChEBI" id="CHEBI:17815"/>
        <dbReference type="ChEBI" id="CHEBI:58456"/>
        <dbReference type="ChEBI" id="CHEBI:203600"/>
        <dbReference type="EC" id="3.1.4.11"/>
    </reaction>
    <physiologicalReaction direction="left-to-right" evidence="14">
        <dbReference type="Rhea" id="RHEA:33180"/>
    </physiologicalReaction>
</comment>
<dbReference type="InterPro" id="IPR000008">
    <property type="entry name" value="C2_dom"/>
</dbReference>
<keyword evidence="6" id="KW-0963">Cytoplasm</keyword>
<organism evidence="18 19">
    <name type="scientific">Chiloscyllium punctatum</name>
    <name type="common">Brownbanded bambooshark</name>
    <name type="synonym">Hemiscyllium punctatum</name>
    <dbReference type="NCBI Taxonomy" id="137246"/>
    <lineage>
        <taxon>Eukaryota</taxon>
        <taxon>Metazoa</taxon>
        <taxon>Chordata</taxon>
        <taxon>Craniata</taxon>
        <taxon>Vertebrata</taxon>
        <taxon>Chondrichthyes</taxon>
        <taxon>Elasmobranchii</taxon>
        <taxon>Galeomorphii</taxon>
        <taxon>Galeoidea</taxon>
        <taxon>Orectolobiformes</taxon>
        <taxon>Hemiscylliidae</taxon>
        <taxon>Chiloscyllium</taxon>
    </lineage>
</organism>
<dbReference type="SMART" id="SM00239">
    <property type="entry name" value="C2"/>
    <property type="match status" value="1"/>
</dbReference>
<dbReference type="InterPro" id="IPR015359">
    <property type="entry name" value="PLC_EF-hand-like"/>
</dbReference>
<dbReference type="InterPro" id="IPR035892">
    <property type="entry name" value="C2_domain_sf"/>
</dbReference>
<evidence type="ECO:0000313" key="19">
    <source>
        <dbReference type="Proteomes" id="UP000287033"/>
    </source>
</evidence>
<name>A0A401SQQ8_CHIPU</name>
<keyword evidence="19" id="KW-1185">Reference proteome</keyword>
<keyword evidence="13" id="KW-0278">Fertilization</keyword>
<dbReference type="GO" id="GO:0060470">
    <property type="term" value="P:positive regulation of cytosolic calcium ion concentration involved in egg activation"/>
    <property type="evidence" value="ECO:0007669"/>
    <property type="project" value="TreeGrafter"/>
</dbReference>
<evidence type="ECO:0000256" key="7">
    <source>
        <dbReference type="ARBA" id="ARBA00022801"/>
    </source>
</evidence>
<dbReference type="PRINTS" id="PR00390">
    <property type="entry name" value="PHPHLIPASEC"/>
</dbReference>
<dbReference type="Gene3D" id="2.60.40.150">
    <property type="entry name" value="C2 domain"/>
    <property type="match status" value="1"/>
</dbReference>
<dbReference type="Pfam" id="PF09279">
    <property type="entry name" value="EF-hand_like"/>
    <property type="match status" value="1"/>
</dbReference>
<dbReference type="OrthoDB" id="269822at2759"/>
<dbReference type="Pfam" id="PF00388">
    <property type="entry name" value="PI-PLC-X"/>
    <property type="match status" value="1"/>
</dbReference>
<dbReference type="SUPFAM" id="SSF49562">
    <property type="entry name" value="C2 domain (Calcium/lipid-binding domain, CaLB)"/>
    <property type="match status" value="1"/>
</dbReference>
<keyword evidence="12" id="KW-0539">Nucleus</keyword>
<evidence type="ECO:0000256" key="10">
    <source>
        <dbReference type="ARBA" id="ARBA00023098"/>
    </source>
</evidence>
<dbReference type="EC" id="3.1.4.11" evidence="15"/>
<evidence type="ECO:0000256" key="4">
    <source>
        <dbReference type="ARBA" id="ARBA00004556"/>
    </source>
</evidence>
<keyword evidence="9 15" id="KW-0442">Lipid degradation</keyword>
<evidence type="ECO:0000256" key="3">
    <source>
        <dbReference type="ARBA" id="ARBA00004123"/>
    </source>
</evidence>
<dbReference type="GO" id="GO:0016042">
    <property type="term" value="P:lipid catabolic process"/>
    <property type="evidence" value="ECO:0007669"/>
    <property type="project" value="UniProtKB-KW"/>
</dbReference>
<evidence type="ECO:0000256" key="5">
    <source>
        <dbReference type="ARBA" id="ARBA00022473"/>
    </source>
</evidence>
<evidence type="ECO:0000256" key="9">
    <source>
        <dbReference type="ARBA" id="ARBA00022963"/>
    </source>
</evidence>
<dbReference type="STRING" id="137246.A0A401SQQ8"/>
<keyword evidence="7 15" id="KW-0378">Hydrolase</keyword>
<dbReference type="InterPro" id="IPR001711">
    <property type="entry name" value="PLipase_C_Pinositol-sp_Y"/>
</dbReference>
<evidence type="ECO:0000256" key="11">
    <source>
        <dbReference type="ARBA" id="ARBA00023224"/>
    </source>
</evidence>
<dbReference type="AlphaFoldDB" id="A0A401SQQ8"/>
<dbReference type="InterPro" id="IPR000909">
    <property type="entry name" value="PLipase_C_PInositol-sp_X_dom"/>
</dbReference>
<dbReference type="PROSITE" id="PS50007">
    <property type="entry name" value="PIPLC_X_DOMAIN"/>
    <property type="match status" value="1"/>
</dbReference>
<dbReference type="SUPFAM" id="SSF51695">
    <property type="entry name" value="PLC-like phosphodiesterases"/>
    <property type="match status" value="1"/>
</dbReference>
<protein>
    <recommendedName>
        <fullName evidence="15">Phosphoinositide phospholipase C</fullName>
        <ecNumber evidence="15">3.1.4.11</ecNumber>
    </recommendedName>
</protein>
<dbReference type="OMA" id="LFQCTDE"/>
<evidence type="ECO:0000256" key="1">
    <source>
        <dbReference type="ARBA" id="ARBA00001913"/>
    </source>
</evidence>
<evidence type="ECO:0000256" key="6">
    <source>
        <dbReference type="ARBA" id="ARBA00022490"/>
    </source>
</evidence>
<dbReference type="PROSITE" id="PS50008">
    <property type="entry name" value="PIPLC_Y_DOMAIN"/>
    <property type="match status" value="1"/>
</dbReference>
<evidence type="ECO:0000259" key="17">
    <source>
        <dbReference type="PROSITE" id="PS50008"/>
    </source>
</evidence>
<gene>
    <name evidence="18" type="ORF">chiPu_0011194</name>
</gene>
<dbReference type="GO" id="GO:0005634">
    <property type="term" value="C:nucleus"/>
    <property type="evidence" value="ECO:0007669"/>
    <property type="project" value="UniProtKB-SubCell"/>
</dbReference>
<feature type="domain" description="PI-PLC Y-box" evidence="17">
    <location>
        <begin position="369"/>
        <end position="484"/>
    </location>
</feature>
<evidence type="ECO:0000256" key="15">
    <source>
        <dbReference type="RuleBase" id="RU361133"/>
    </source>
</evidence>
<comment type="cofactor">
    <cofactor evidence="1">
        <name>Ca(2+)</name>
        <dbReference type="ChEBI" id="CHEBI:29108"/>
    </cofactor>
</comment>
<feature type="domain" description="C2" evidence="16">
    <location>
        <begin position="484"/>
        <end position="609"/>
    </location>
</feature>
<dbReference type="GO" id="GO:0048471">
    <property type="term" value="C:perinuclear region of cytoplasm"/>
    <property type="evidence" value="ECO:0007669"/>
    <property type="project" value="UniProtKB-SubCell"/>
</dbReference>
<dbReference type="InterPro" id="IPR001192">
    <property type="entry name" value="PI-PLC_fam"/>
</dbReference>
<dbReference type="SMART" id="SM00149">
    <property type="entry name" value="PLCYc"/>
    <property type="match status" value="1"/>
</dbReference>
<comment type="subcellular location">
    <subcellularLocation>
        <location evidence="4">Cytoplasm</location>
        <location evidence="4">Perinuclear region</location>
    </subcellularLocation>
    <subcellularLocation>
        <location evidence="3">Nucleus</location>
    </subcellularLocation>
</comment>
<proteinExistence type="predicted"/>
<reference evidence="18 19" key="1">
    <citation type="journal article" date="2018" name="Nat. Ecol. Evol.">
        <title>Shark genomes provide insights into elasmobranch evolution and the origin of vertebrates.</title>
        <authorList>
            <person name="Hara Y"/>
            <person name="Yamaguchi K"/>
            <person name="Onimaru K"/>
            <person name="Kadota M"/>
            <person name="Koyanagi M"/>
            <person name="Keeley SD"/>
            <person name="Tatsumi K"/>
            <person name="Tanaka K"/>
            <person name="Motone F"/>
            <person name="Kageyama Y"/>
            <person name="Nozu R"/>
            <person name="Adachi N"/>
            <person name="Nishimura O"/>
            <person name="Nakagawa R"/>
            <person name="Tanegashima C"/>
            <person name="Kiyatake I"/>
            <person name="Matsumoto R"/>
            <person name="Murakumo K"/>
            <person name="Nishida K"/>
            <person name="Terakita A"/>
            <person name="Kuratani S"/>
            <person name="Sato K"/>
            <person name="Hyodo S Kuraku.S."/>
        </authorList>
    </citation>
    <scope>NUCLEOTIDE SEQUENCE [LARGE SCALE GENOMIC DNA]</scope>
</reference>
<dbReference type="PROSITE" id="PS50004">
    <property type="entry name" value="C2"/>
    <property type="match status" value="1"/>
</dbReference>